<dbReference type="GO" id="GO:0003676">
    <property type="term" value="F:nucleic acid binding"/>
    <property type="evidence" value="ECO:0007669"/>
    <property type="project" value="InterPro"/>
</dbReference>
<dbReference type="Proteomes" id="UP000440578">
    <property type="component" value="Unassembled WGS sequence"/>
</dbReference>
<accession>A0A6A4VA49</accession>
<feature type="compositionally biased region" description="Basic and acidic residues" evidence="2">
    <location>
        <begin position="138"/>
        <end position="149"/>
    </location>
</feature>
<gene>
    <name evidence="3" type="ORF">FJT64_013194</name>
</gene>
<dbReference type="InterPro" id="IPR036397">
    <property type="entry name" value="RNaseH_sf"/>
</dbReference>
<organism evidence="3 4">
    <name type="scientific">Amphibalanus amphitrite</name>
    <name type="common">Striped barnacle</name>
    <name type="synonym">Balanus amphitrite</name>
    <dbReference type="NCBI Taxonomy" id="1232801"/>
    <lineage>
        <taxon>Eukaryota</taxon>
        <taxon>Metazoa</taxon>
        <taxon>Ecdysozoa</taxon>
        <taxon>Arthropoda</taxon>
        <taxon>Crustacea</taxon>
        <taxon>Multicrustacea</taxon>
        <taxon>Cirripedia</taxon>
        <taxon>Thoracica</taxon>
        <taxon>Thoracicalcarea</taxon>
        <taxon>Balanomorpha</taxon>
        <taxon>Balanoidea</taxon>
        <taxon>Balanidae</taxon>
        <taxon>Amphibalaninae</taxon>
        <taxon>Amphibalanus</taxon>
    </lineage>
</organism>
<dbReference type="SUPFAM" id="SSF58100">
    <property type="entry name" value="Bacterial hemolysins"/>
    <property type="match status" value="1"/>
</dbReference>
<comment type="caution">
    <text evidence="3">The sequence shown here is derived from an EMBL/GenBank/DDBJ whole genome shotgun (WGS) entry which is preliminary data.</text>
</comment>
<dbReference type="EMBL" id="VIIS01002113">
    <property type="protein sequence ID" value="KAF0288414.1"/>
    <property type="molecule type" value="Genomic_DNA"/>
</dbReference>
<dbReference type="Gene3D" id="3.30.420.10">
    <property type="entry name" value="Ribonuclease H-like superfamily/Ribonuclease H"/>
    <property type="match status" value="1"/>
</dbReference>
<reference evidence="3 4" key="1">
    <citation type="submission" date="2019-07" db="EMBL/GenBank/DDBJ databases">
        <title>Draft genome assembly of a fouling barnacle, Amphibalanus amphitrite (Darwin, 1854): The first reference genome for Thecostraca.</title>
        <authorList>
            <person name="Kim W."/>
        </authorList>
    </citation>
    <scope>NUCLEOTIDE SEQUENCE [LARGE SCALE GENOMIC DNA]</scope>
    <source>
        <strain evidence="3">SNU_AA5</strain>
        <tissue evidence="3">Soma without cirri and trophi</tissue>
    </source>
</reference>
<feature type="coiled-coil region" evidence="1">
    <location>
        <begin position="12"/>
        <end position="67"/>
    </location>
</feature>
<dbReference type="OrthoDB" id="5971624at2759"/>
<evidence type="ECO:0000313" key="3">
    <source>
        <dbReference type="EMBL" id="KAF0288414.1"/>
    </source>
</evidence>
<feature type="region of interest" description="Disordered" evidence="2">
    <location>
        <begin position="85"/>
        <end position="149"/>
    </location>
</feature>
<name>A0A6A4VA49_AMPAM</name>
<keyword evidence="1" id="KW-0175">Coiled coil</keyword>
<evidence type="ECO:0000313" key="4">
    <source>
        <dbReference type="Proteomes" id="UP000440578"/>
    </source>
</evidence>
<keyword evidence="4" id="KW-1185">Reference proteome</keyword>
<evidence type="ECO:0000256" key="2">
    <source>
        <dbReference type="SAM" id="MobiDB-lite"/>
    </source>
</evidence>
<sequence length="411" mass="45346">MAAFSRELHDFRSSLTAEIEKLNDRVKDLEQHVEERDGIIDQLSEELRQSRSEVSALEARVEEAEINSRLPCLILSGAAMAPRRAPRLEPPLPNQTAPAAVDPRPIAPADTGRDPPTVTSQSADRPNSGGPDQSAGRGGRERVAGRAGEWEEREDINALVISTLNQCLPGLGLAANDIDRAHSLPGPNNRVIVRFVRSGEGSARDRVMARRMELRGRELFINESLTKLRSRIFRSLLAAKRERRIYTVYSRGGHVFFKEQQHGVGKRVDTLERVRGLCCNPPWLGHHGGITFRVDLPVATRRSDPPAVRREAALRATAELPHPDVTIWSDGSARGGRNRAAQALIQFHHLNREETVRAPAGAVCSSLRAELTAMREAFAAVAGLEDGELASTKSGNIESFHTDRQPAKWKE</sequence>
<dbReference type="AlphaFoldDB" id="A0A6A4VA49"/>
<protein>
    <submittedName>
        <fullName evidence="3">Uncharacterized protein</fullName>
    </submittedName>
</protein>
<dbReference type="Gene3D" id="1.20.5.1700">
    <property type="match status" value="1"/>
</dbReference>
<proteinExistence type="predicted"/>
<evidence type="ECO:0000256" key="1">
    <source>
        <dbReference type="SAM" id="Coils"/>
    </source>
</evidence>